<comment type="caution">
    <text evidence="18">The sequence shown here is derived from an EMBL/GenBank/DDBJ whole genome shotgun (WGS) entry which is preliminary data.</text>
</comment>
<dbReference type="Gene3D" id="2.10.25.10">
    <property type="entry name" value="Laminin"/>
    <property type="match status" value="2"/>
</dbReference>
<dbReference type="SUPFAM" id="SSF56496">
    <property type="entry name" value="Fibrinogen C-terminal domain-like"/>
    <property type="match status" value="1"/>
</dbReference>
<keyword evidence="6" id="KW-0677">Repeat</keyword>
<evidence type="ECO:0000259" key="16">
    <source>
        <dbReference type="PROSITE" id="PS50026"/>
    </source>
</evidence>
<feature type="domain" description="Laminin G" evidence="15">
    <location>
        <begin position="1134"/>
        <end position="1322"/>
    </location>
</feature>
<dbReference type="EMBL" id="JAATIS010004753">
    <property type="protein sequence ID" value="KAG2460567.1"/>
    <property type="molecule type" value="Genomic_DNA"/>
</dbReference>
<feature type="domain" description="Laminin G" evidence="15">
    <location>
        <begin position="488"/>
        <end position="665"/>
    </location>
</feature>
<feature type="transmembrane region" description="Helical" evidence="13">
    <location>
        <begin position="1416"/>
        <end position="1437"/>
    </location>
</feature>
<reference evidence="18 19" key="1">
    <citation type="journal article" date="2021" name="Cell">
        <title>Tracing the genetic footprints of vertebrate landing in non-teleost ray-finned fishes.</title>
        <authorList>
            <person name="Bi X."/>
            <person name="Wang K."/>
            <person name="Yang L."/>
            <person name="Pan H."/>
            <person name="Jiang H."/>
            <person name="Wei Q."/>
            <person name="Fang M."/>
            <person name="Yu H."/>
            <person name="Zhu C."/>
            <person name="Cai Y."/>
            <person name="He Y."/>
            <person name="Gan X."/>
            <person name="Zeng H."/>
            <person name="Yu D."/>
            <person name="Zhu Y."/>
            <person name="Jiang H."/>
            <person name="Qiu Q."/>
            <person name="Yang H."/>
            <person name="Zhang Y.E."/>
            <person name="Wang W."/>
            <person name="Zhu M."/>
            <person name="He S."/>
            <person name="Zhang G."/>
        </authorList>
    </citation>
    <scope>NUCLEOTIDE SEQUENCE [LARGE SCALE GENOMIC DNA]</scope>
    <source>
        <strain evidence="18">Bchr_013</strain>
    </source>
</reference>
<feature type="region of interest" description="Disordered" evidence="12">
    <location>
        <begin position="1450"/>
        <end position="1484"/>
    </location>
</feature>
<protein>
    <submittedName>
        <fullName evidence="18">CNTP1 protein</fullName>
    </submittedName>
</protein>
<organism evidence="18 19">
    <name type="scientific">Polypterus senegalus</name>
    <name type="common">Senegal bichir</name>
    <dbReference type="NCBI Taxonomy" id="55291"/>
    <lineage>
        <taxon>Eukaryota</taxon>
        <taxon>Metazoa</taxon>
        <taxon>Chordata</taxon>
        <taxon>Craniata</taxon>
        <taxon>Vertebrata</taxon>
        <taxon>Euteleostomi</taxon>
        <taxon>Actinopterygii</taxon>
        <taxon>Polypteriformes</taxon>
        <taxon>Polypteridae</taxon>
        <taxon>Polypterus</taxon>
    </lineage>
</organism>
<dbReference type="InterPro" id="IPR000421">
    <property type="entry name" value="FA58C"/>
</dbReference>
<keyword evidence="9 11" id="KW-1015">Disulfide bond</keyword>
<feature type="non-terminal residue" evidence="18">
    <location>
        <position position="1484"/>
    </location>
</feature>
<evidence type="ECO:0000256" key="5">
    <source>
        <dbReference type="ARBA" id="ARBA00022729"/>
    </source>
</evidence>
<evidence type="ECO:0000256" key="13">
    <source>
        <dbReference type="SAM" id="Phobius"/>
    </source>
</evidence>
<dbReference type="FunFam" id="2.60.120.260:FF:000016">
    <property type="entry name" value="Contactin-associated protein-like 4 isoform 1"/>
    <property type="match status" value="1"/>
</dbReference>
<evidence type="ECO:0000256" key="3">
    <source>
        <dbReference type="ARBA" id="ARBA00022536"/>
    </source>
</evidence>
<evidence type="ECO:0000256" key="2">
    <source>
        <dbReference type="ARBA" id="ARBA00010241"/>
    </source>
</evidence>
<dbReference type="InterPro" id="IPR002181">
    <property type="entry name" value="Fibrinogen_a/b/g_C_dom"/>
</dbReference>
<evidence type="ECO:0000259" key="14">
    <source>
        <dbReference type="PROSITE" id="PS50022"/>
    </source>
</evidence>
<dbReference type="SMART" id="SM00231">
    <property type="entry name" value="FA58C"/>
    <property type="match status" value="1"/>
</dbReference>
<dbReference type="CDD" id="cd00054">
    <property type="entry name" value="EGF_CA"/>
    <property type="match status" value="1"/>
</dbReference>
<evidence type="ECO:0000256" key="10">
    <source>
        <dbReference type="PROSITE-ProRule" id="PRU00076"/>
    </source>
</evidence>
<proteinExistence type="inferred from homology"/>
<evidence type="ECO:0000259" key="17">
    <source>
        <dbReference type="PROSITE" id="PS51406"/>
    </source>
</evidence>
<dbReference type="Pfam" id="PF02210">
    <property type="entry name" value="Laminin_G_2"/>
    <property type="match status" value="4"/>
</dbReference>
<dbReference type="InterPro" id="IPR036056">
    <property type="entry name" value="Fibrinogen-like_C"/>
</dbReference>
<dbReference type="CDD" id="cd00110">
    <property type="entry name" value="LamG"/>
    <property type="match status" value="4"/>
</dbReference>
<dbReference type="GO" id="GO:0016020">
    <property type="term" value="C:membrane"/>
    <property type="evidence" value="ECO:0007669"/>
    <property type="project" value="UniProtKB-SubCell"/>
</dbReference>
<name>A0A8X7X288_POLSE</name>
<keyword evidence="7 13" id="KW-1133">Transmembrane helix</keyword>
<dbReference type="CDD" id="cd00057">
    <property type="entry name" value="FA58C"/>
    <property type="match status" value="1"/>
</dbReference>
<dbReference type="PROSITE" id="PS50026">
    <property type="entry name" value="EGF_3"/>
    <property type="match status" value="1"/>
</dbReference>
<dbReference type="Gene3D" id="2.60.120.1000">
    <property type="match status" value="1"/>
</dbReference>
<dbReference type="SMART" id="SM00282">
    <property type="entry name" value="LamG"/>
    <property type="match status" value="4"/>
</dbReference>
<dbReference type="PANTHER" id="PTHR15036:SF43">
    <property type="entry name" value="CONTACTIN-ASSOCIATED PROTEIN 1"/>
    <property type="match status" value="1"/>
</dbReference>
<dbReference type="PANTHER" id="PTHR15036">
    <property type="entry name" value="PIKACHURIN-LIKE PROTEIN"/>
    <property type="match status" value="1"/>
</dbReference>
<feature type="non-terminal residue" evidence="18">
    <location>
        <position position="1"/>
    </location>
</feature>
<comment type="subcellular location">
    <subcellularLocation>
        <location evidence="1">Membrane</location>
        <topology evidence="1">Single-pass type I membrane protein</topology>
    </subcellularLocation>
</comment>
<feature type="domain" description="EGF-like" evidence="16">
    <location>
        <begin position="667"/>
        <end position="704"/>
    </location>
</feature>
<evidence type="ECO:0000256" key="1">
    <source>
        <dbReference type="ARBA" id="ARBA00004479"/>
    </source>
</evidence>
<evidence type="ECO:0000256" key="11">
    <source>
        <dbReference type="PROSITE-ProRule" id="PRU00122"/>
    </source>
</evidence>
<evidence type="ECO:0000256" key="12">
    <source>
        <dbReference type="SAM" id="MobiDB-lite"/>
    </source>
</evidence>
<feature type="domain" description="Laminin G" evidence="15">
    <location>
        <begin position="903"/>
        <end position="1074"/>
    </location>
</feature>
<gene>
    <name evidence="18" type="primary">Cntnap1</name>
    <name evidence="18" type="ORF">GTO96_0010888</name>
</gene>
<feature type="domain" description="Laminin G" evidence="15">
    <location>
        <begin position="240"/>
        <end position="419"/>
    </location>
</feature>
<keyword evidence="4 13" id="KW-0812">Transmembrane</keyword>
<dbReference type="PROSITE" id="PS50025">
    <property type="entry name" value="LAM_G_DOMAIN"/>
    <property type="match status" value="4"/>
</dbReference>
<dbReference type="Proteomes" id="UP000886611">
    <property type="component" value="Unassembled WGS sequence"/>
</dbReference>
<feature type="region of interest" description="Disordered" evidence="12">
    <location>
        <begin position="1"/>
        <end position="22"/>
    </location>
</feature>
<comment type="caution">
    <text evidence="10">Lacks conserved residue(s) required for the propagation of feature annotation.</text>
</comment>
<dbReference type="InterPro" id="IPR013320">
    <property type="entry name" value="ConA-like_dom_sf"/>
</dbReference>
<evidence type="ECO:0000259" key="15">
    <source>
        <dbReference type="PROSITE" id="PS50025"/>
    </source>
</evidence>
<dbReference type="InterPro" id="IPR008979">
    <property type="entry name" value="Galactose-bd-like_sf"/>
</dbReference>
<evidence type="ECO:0000256" key="9">
    <source>
        <dbReference type="ARBA" id="ARBA00023157"/>
    </source>
</evidence>
<evidence type="ECO:0000256" key="7">
    <source>
        <dbReference type="ARBA" id="ARBA00022989"/>
    </source>
</evidence>
<keyword evidence="19" id="KW-1185">Reference proteome</keyword>
<evidence type="ECO:0000313" key="18">
    <source>
        <dbReference type="EMBL" id="KAG2460567.1"/>
    </source>
</evidence>
<keyword evidence="8 13" id="KW-0472">Membrane</keyword>
<dbReference type="PROSITE" id="PS01285">
    <property type="entry name" value="FA58C_1"/>
    <property type="match status" value="1"/>
</dbReference>
<dbReference type="FunFam" id="2.10.25.10:FF:000015">
    <property type="entry name" value="neurexin-1 isoform X1"/>
    <property type="match status" value="1"/>
</dbReference>
<dbReference type="Pfam" id="PF00754">
    <property type="entry name" value="F5_F8_type_C"/>
    <property type="match status" value="1"/>
</dbReference>
<evidence type="ECO:0000313" key="19">
    <source>
        <dbReference type="Proteomes" id="UP000886611"/>
    </source>
</evidence>
<dbReference type="InterPro" id="IPR000742">
    <property type="entry name" value="EGF"/>
</dbReference>
<evidence type="ECO:0000256" key="6">
    <source>
        <dbReference type="ARBA" id="ARBA00022737"/>
    </source>
</evidence>
<feature type="domain" description="F5/8 type C" evidence="14">
    <location>
        <begin position="58"/>
        <end position="206"/>
    </location>
</feature>
<keyword evidence="3 10" id="KW-0245">EGF-like domain</keyword>
<evidence type="ECO:0000256" key="4">
    <source>
        <dbReference type="ARBA" id="ARBA00022692"/>
    </source>
</evidence>
<evidence type="ECO:0000256" key="8">
    <source>
        <dbReference type="ARBA" id="ARBA00023136"/>
    </source>
</evidence>
<accession>A0A8X7X288</accession>
<feature type="domain" description="Fibrinogen C-terminal" evidence="17">
    <location>
        <begin position="703"/>
        <end position="759"/>
    </location>
</feature>
<dbReference type="InterPro" id="IPR050372">
    <property type="entry name" value="Neurexin-related_CASP"/>
</dbReference>
<dbReference type="SUPFAM" id="SSF49785">
    <property type="entry name" value="Galactose-binding domain-like"/>
    <property type="match status" value="1"/>
</dbReference>
<dbReference type="Gene3D" id="2.60.120.260">
    <property type="entry name" value="Galactose-binding domain-like"/>
    <property type="match status" value="1"/>
</dbReference>
<feature type="disulfide bond" evidence="11">
    <location>
        <begin position="1047"/>
        <end position="1074"/>
    </location>
</feature>
<keyword evidence="5" id="KW-0732">Signal</keyword>
<dbReference type="SUPFAM" id="SSF49899">
    <property type="entry name" value="Concanavalin A-like lectins/glucanases"/>
    <property type="match status" value="4"/>
</dbReference>
<comment type="similarity">
    <text evidence="2">Belongs to the neurexin family.</text>
</comment>
<dbReference type="PROSITE" id="PS50022">
    <property type="entry name" value="FA58C_3"/>
    <property type="match status" value="1"/>
</dbReference>
<dbReference type="InterPro" id="IPR001791">
    <property type="entry name" value="Laminin_G"/>
</dbReference>
<sequence>MRSWKDGVLPHPPQDRPPDLGPECSGRHLSITLEQCEVCYSGWSANPATNPLSFPWPCRDALVSPLYASSFLASSKYSVLYSPNLARLHGSSGWSPSPSDQQPWLQINLNYKYRITGISTQGTFNSNDWVTKYMLLYGDRPDSWKPYVQRAGNMVGIGLCHLGNWNNYQVKRHYFHYAITAKHVRFLPMEWNPDGKIGVRLELYGCYYGGLSSFWKTAMVRCLSEPLMSLAALHSAGSYVMAFDGDDVMSYRFRKRTMRTLQDVIALNFKTLEKEGLLLHSEGSQGDFLTLELHDSKLVLHISLGSSNTQDITGNTTVSLGNLLDDQHWHYVTIQRYGRHVNFTLDGQTSRFICNGNFDNLDLDNEIYVGGVINPVKPYLPHKHNFRGCMENVFYNGVNIIDLAKSKDTQIRFPPRKICFEALDSYEALHRCTQQPKPCLSHLPPPIVFHLWLSVAPAPTVTHHRPLVFLCVSIKKPVRYGCQDVVLRPMTFNGANNYLQVPGPMRKIRMSVKFKFRSWDTIGLLMFTSFADKTGSLEMVLSDGQVNITMTMAGKKPLKFAAGYRLNNGFWHSVDLVARDGSVTVIIDEEEGSPFRVNSEFTLRTGDKYFFGGCPKVNNDTDCLSSIMAFHGCMQQIFIDGEPIDVDIMQRRRWGVSFQILHGTCAFTDRCTPNLCEHHGRCTQSWDDFICNCDNTGYKGEVCHKSVFKESCEAYRLSGKISSGNYSIDPDGSGPLKPFFVYCNMKVDKGLTVVHHNRIYTTKVSGSTMEQPFVGDVLYNNASWDEVSMLANNSLFCEQYIEYNCYKSRLLNTQSGSPYAFWIGRNDQRHFYWGGSYPGIRKCDCGIKKDCTDNRFFCNCDADYRQWYSDKGLLKYTDHMPVTRVVIGDTNRTGSEATFYLGPLRCYGDREYILQLGPAPNIHRPGTSADISFYFKTTADFGVFLENSGYRHYNFIRLEMNTTTDLAFVFNVGDGIDNVTFRSPFPLNNDEWHYVKAEINAKLARIKVDNMTWVVRRFPPHTYVSMEFNKPLLVGAAENKVQGFLGCLRGLRMNGVTLDLEGKANDKEGIKQNCTGFCWNPKVPCRNAGRCIERYSAYECDCNNTAYEGMFCHRDIGAYFEQGTWVRYTIRSAAITAAAEFASYVDAFNFSLGYNQTSEEMSLSFRTSQTPAVLMYISSFTPDYIALILRKDGSLELRYKLGLLSPSFVASQRNLSDGQPHIVNITRTDRDIRIEVDYTAPLWMKIPLISSTKFDSPKSMFLGRVMETGRLDPEIQKYNSPGFTGCMSGVRFNNIAPLKFHFRPNGTLFNLSISGNLYESNCGAMPWLPPLIPLEADPWYINRGETLSAMLVIMELRSVKCLTMSCPDSPTMAVMRGLEGYSGPPGFWINLINCGESQRSIQILPYLHDDLPSGPVLALIILLVLLLLVGVPLFLYFHFYRYKGTYTTNEPKTVESPSKAKPLTEAPRKGDNLPQIEEEEARGE</sequence>
<dbReference type="Gene3D" id="2.60.120.200">
    <property type="match status" value="4"/>
</dbReference>
<dbReference type="SMART" id="SM00181">
    <property type="entry name" value="EGF"/>
    <property type="match status" value="2"/>
</dbReference>
<dbReference type="PROSITE" id="PS51406">
    <property type="entry name" value="FIBRINOGEN_C_2"/>
    <property type="match status" value="1"/>
</dbReference>